<dbReference type="AlphaFoldDB" id="A0A0B4XGH9"/>
<feature type="region of interest" description="Disordered" evidence="1">
    <location>
        <begin position="109"/>
        <end position="144"/>
    </location>
</feature>
<evidence type="ECO:0000259" key="2">
    <source>
        <dbReference type="PROSITE" id="PS50987"/>
    </source>
</evidence>
<dbReference type="InterPro" id="IPR001845">
    <property type="entry name" value="HTH_ArsR_DNA-bd_dom"/>
</dbReference>
<feature type="compositionally biased region" description="Basic residues" evidence="1">
    <location>
        <begin position="134"/>
        <end position="144"/>
    </location>
</feature>
<organism evidence="3 4">
    <name type="scientific">Isoalcanivorax pacificus W11-5</name>
    <dbReference type="NCBI Taxonomy" id="391936"/>
    <lineage>
        <taxon>Bacteria</taxon>
        <taxon>Pseudomonadati</taxon>
        <taxon>Pseudomonadota</taxon>
        <taxon>Gammaproteobacteria</taxon>
        <taxon>Oceanospirillales</taxon>
        <taxon>Alcanivoracaceae</taxon>
        <taxon>Isoalcanivorax</taxon>
    </lineage>
</organism>
<protein>
    <submittedName>
        <fullName evidence="3">ArsR family transcriptional regulator</fullName>
    </submittedName>
</protein>
<dbReference type="InterPro" id="IPR036388">
    <property type="entry name" value="WH-like_DNA-bd_sf"/>
</dbReference>
<feature type="domain" description="HTH arsR-type" evidence="2">
    <location>
        <begin position="5"/>
        <end position="99"/>
    </location>
</feature>
<dbReference type="Pfam" id="PF12840">
    <property type="entry name" value="HTH_20"/>
    <property type="match status" value="1"/>
</dbReference>
<dbReference type="STRING" id="391936.S7S_03960"/>
<dbReference type="GO" id="GO:0003700">
    <property type="term" value="F:DNA-binding transcription factor activity"/>
    <property type="evidence" value="ECO:0007669"/>
    <property type="project" value="InterPro"/>
</dbReference>
<evidence type="ECO:0000256" key="1">
    <source>
        <dbReference type="SAM" id="MobiDB-lite"/>
    </source>
</evidence>
<dbReference type="CDD" id="cd00090">
    <property type="entry name" value="HTH_ARSR"/>
    <property type="match status" value="1"/>
</dbReference>
<dbReference type="OrthoDB" id="46768at2"/>
<dbReference type="InterPro" id="IPR011991">
    <property type="entry name" value="ArsR-like_HTH"/>
</dbReference>
<dbReference type="KEGG" id="apac:S7S_03960"/>
<dbReference type="Gene3D" id="1.10.10.10">
    <property type="entry name" value="Winged helix-like DNA-binding domain superfamily/Winged helix DNA-binding domain"/>
    <property type="match status" value="1"/>
</dbReference>
<dbReference type="RefSeq" id="WP_008738088.1">
    <property type="nucleotide sequence ID" value="NZ_CP004387.1"/>
</dbReference>
<reference evidence="3 4" key="1">
    <citation type="journal article" date="2012" name="J. Bacteriol.">
        <title>Genome sequence of an alkane-degrading bacterium, Alcanivorax pacificus type strain W11-5, isolated from deep sea sediment.</title>
        <authorList>
            <person name="Lai Q."/>
            <person name="Shao Z."/>
        </authorList>
    </citation>
    <scope>NUCLEOTIDE SEQUENCE [LARGE SCALE GENOMIC DNA]</scope>
    <source>
        <strain evidence="3 4">W11-5</strain>
    </source>
</reference>
<name>A0A0B4XGH9_9GAMM</name>
<accession>A0A0B4XGH9</accession>
<gene>
    <name evidence="3" type="ORF">S7S_03960</name>
</gene>
<dbReference type="SMART" id="SM00418">
    <property type="entry name" value="HTH_ARSR"/>
    <property type="match status" value="1"/>
</dbReference>
<evidence type="ECO:0000313" key="3">
    <source>
        <dbReference type="EMBL" id="AJD47214.1"/>
    </source>
</evidence>
<dbReference type="NCBIfam" id="NF033788">
    <property type="entry name" value="HTH_metalloreg"/>
    <property type="match status" value="1"/>
</dbReference>
<dbReference type="PANTHER" id="PTHR38600">
    <property type="entry name" value="TRANSCRIPTIONAL REGULATORY PROTEIN"/>
    <property type="match status" value="1"/>
</dbReference>
<dbReference type="Proteomes" id="UP000006764">
    <property type="component" value="Chromosome"/>
</dbReference>
<dbReference type="PRINTS" id="PR00778">
    <property type="entry name" value="HTHARSR"/>
</dbReference>
<sequence length="144" mass="15919">MQSTRDAAQAAALDQVFHALSDGTRRAMLRELAAGERKVGELAAPFSMSLAAASKHVRVLERAGLLQREVRGRVHICRLQPARLKTAGQWLRFYEQFWTERLDALEAALQAEAAPQPDTDGPGESPDDTAAKQRPGKKDRGHRH</sequence>
<dbReference type="SUPFAM" id="SSF46785">
    <property type="entry name" value="Winged helix' DNA-binding domain"/>
    <property type="match status" value="1"/>
</dbReference>
<dbReference type="EMBL" id="CP004387">
    <property type="protein sequence ID" value="AJD47214.1"/>
    <property type="molecule type" value="Genomic_DNA"/>
</dbReference>
<feature type="compositionally biased region" description="Low complexity" evidence="1">
    <location>
        <begin position="109"/>
        <end position="118"/>
    </location>
</feature>
<evidence type="ECO:0000313" key="4">
    <source>
        <dbReference type="Proteomes" id="UP000006764"/>
    </source>
</evidence>
<dbReference type="InterPro" id="IPR036390">
    <property type="entry name" value="WH_DNA-bd_sf"/>
</dbReference>
<keyword evidence="4" id="KW-1185">Reference proteome</keyword>
<dbReference type="HOGENOM" id="CLU_097806_0_2_6"/>
<dbReference type="PROSITE" id="PS50987">
    <property type="entry name" value="HTH_ARSR_2"/>
    <property type="match status" value="1"/>
</dbReference>
<dbReference type="PANTHER" id="PTHR38600:SF2">
    <property type="entry name" value="SLL0088 PROTEIN"/>
    <property type="match status" value="1"/>
</dbReference>
<proteinExistence type="predicted"/>